<evidence type="ECO:0000256" key="11">
    <source>
        <dbReference type="RuleBase" id="RU361157"/>
    </source>
</evidence>
<dbReference type="PRINTS" id="PR00164">
    <property type="entry name" value="ABC2TRNSPORT"/>
</dbReference>
<keyword evidence="7" id="KW-0972">Capsule biogenesis/degradation</keyword>
<dbReference type="PROSITE" id="PS51012">
    <property type="entry name" value="ABC_TM2"/>
    <property type="match status" value="1"/>
</dbReference>
<keyword evidence="10 11" id="KW-0472">Membrane</keyword>
<feature type="transmembrane region" description="Helical" evidence="11">
    <location>
        <begin position="176"/>
        <end position="194"/>
    </location>
</feature>
<feature type="transmembrane region" description="Helical" evidence="11">
    <location>
        <begin position="110"/>
        <end position="134"/>
    </location>
</feature>
<feature type="transmembrane region" description="Helical" evidence="11">
    <location>
        <begin position="31"/>
        <end position="52"/>
    </location>
</feature>
<keyword evidence="8 11" id="KW-1133">Transmembrane helix</keyword>
<feature type="transmembrane region" description="Helical" evidence="11">
    <location>
        <begin position="140"/>
        <end position="164"/>
    </location>
</feature>
<evidence type="ECO:0000313" key="14">
    <source>
        <dbReference type="Proteomes" id="UP001143509"/>
    </source>
</evidence>
<evidence type="ECO:0000259" key="12">
    <source>
        <dbReference type="PROSITE" id="PS51012"/>
    </source>
</evidence>
<dbReference type="InterPro" id="IPR047817">
    <property type="entry name" value="ABC2_TM_bact-type"/>
</dbReference>
<evidence type="ECO:0000256" key="2">
    <source>
        <dbReference type="ARBA" id="ARBA00007783"/>
    </source>
</evidence>
<evidence type="ECO:0000256" key="1">
    <source>
        <dbReference type="ARBA" id="ARBA00004651"/>
    </source>
</evidence>
<dbReference type="PANTHER" id="PTHR30413:SF10">
    <property type="entry name" value="CAPSULE POLYSACCHARIDE EXPORT INNER-MEMBRANE PROTEIN CTRC"/>
    <property type="match status" value="1"/>
</dbReference>
<reference evidence="13" key="2">
    <citation type="submission" date="2023-01" db="EMBL/GenBank/DDBJ databases">
        <authorList>
            <person name="Sun Q."/>
            <person name="Evtushenko L."/>
        </authorList>
    </citation>
    <scope>NUCLEOTIDE SEQUENCE</scope>
    <source>
        <strain evidence="13">VKM B-1499</strain>
    </source>
</reference>
<proteinExistence type="inferred from homology"/>
<dbReference type="RefSeq" id="WP_271165541.1">
    <property type="nucleotide sequence ID" value="NZ_BSFD01000009.1"/>
</dbReference>
<evidence type="ECO:0000256" key="4">
    <source>
        <dbReference type="ARBA" id="ARBA00022475"/>
    </source>
</evidence>
<keyword evidence="4 11" id="KW-1003">Cell membrane</keyword>
<evidence type="ECO:0000256" key="8">
    <source>
        <dbReference type="ARBA" id="ARBA00022989"/>
    </source>
</evidence>
<sequence>MFRYAKRHAVIIGSLIMREIVTRFGREGIGFLWLVAEPLLFCLGVMGLWWIIKPEYEHGIHVAAFVMTGYMSILLFRHIVSNANGALQANAGLLYHRRVRPLHIYISRSLMELAGGTMAFIVVYIFLLIIGVVHPPRNYLLLYFGYLALAVVSHGFAVTFAAIAIRFEFMERILPVSMYLMIPLSGAFVMVDWVPQQYQALYLLNPLPHGVEMIRASVFGEFVPTHYSIVYITAWALGLNLLGLVLLARAQRLIDID</sequence>
<comment type="similarity">
    <text evidence="2 11">Belongs to the ABC-2 integral membrane protein family.</text>
</comment>
<evidence type="ECO:0000256" key="5">
    <source>
        <dbReference type="ARBA" id="ARBA00022597"/>
    </source>
</evidence>
<evidence type="ECO:0000313" key="13">
    <source>
        <dbReference type="EMBL" id="GLK49345.1"/>
    </source>
</evidence>
<evidence type="ECO:0000256" key="9">
    <source>
        <dbReference type="ARBA" id="ARBA00023047"/>
    </source>
</evidence>
<keyword evidence="9" id="KW-0625">Polysaccharide transport</keyword>
<feature type="transmembrane region" description="Helical" evidence="11">
    <location>
        <begin position="229"/>
        <end position="248"/>
    </location>
</feature>
<protein>
    <recommendedName>
        <fullName evidence="11">Transport permease protein</fullName>
    </recommendedName>
</protein>
<evidence type="ECO:0000256" key="6">
    <source>
        <dbReference type="ARBA" id="ARBA00022692"/>
    </source>
</evidence>
<gene>
    <name evidence="13" type="primary">wzm</name>
    <name evidence="13" type="ORF">GCM10017620_23180</name>
</gene>
<keyword evidence="14" id="KW-1185">Reference proteome</keyword>
<dbReference type="Proteomes" id="UP001143509">
    <property type="component" value="Unassembled WGS sequence"/>
</dbReference>
<feature type="transmembrane region" description="Helical" evidence="11">
    <location>
        <begin position="58"/>
        <end position="76"/>
    </location>
</feature>
<evidence type="ECO:0000256" key="7">
    <source>
        <dbReference type="ARBA" id="ARBA00022903"/>
    </source>
</evidence>
<evidence type="ECO:0000256" key="10">
    <source>
        <dbReference type="ARBA" id="ARBA00023136"/>
    </source>
</evidence>
<dbReference type="EMBL" id="BSFD01000009">
    <property type="protein sequence ID" value="GLK49345.1"/>
    <property type="molecule type" value="Genomic_DNA"/>
</dbReference>
<accession>A0ABQ5T963</accession>
<keyword evidence="3 11" id="KW-0813">Transport</keyword>
<comment type="subcellular location">
    <subcellularLocation>
        <location evidence="11">Cell inner membrane</location>
        <topology evidence="11">Multi-pass membrane protein</topology>
    </subcellularLocation>
    <subcellularLocation>
        <location evidence="1">Cell membrane</location>
        <topology evidence="1">Multi-pass membrane protein</topology>
    </subcellularLocation>
</comment>
<dbReference type="InterPro" id="IPR000412">
    <property type="entry name" value="ABC_2_transport"/>
</dbReference>
<dbReference type="Pfam" id="PF01061">
    <property type="entry name" value="ABC2_membrane"/>
    <property type="match status" value="1"/>
</dbReference>
<organism evidence="13 14">
    <name type="scientific">Brevundimonas intermedia</name>
    <dbReference type="NCBI Taxonomy" id="74315"/>
    <lineage>
        <taxon>Bacteria</taxon>
        <taxon>Pseudomonadati</taxon>
        <taxon>Pseudomonadota</taxon>
        <taxon>Alphaproteobacteria</taxon>
        <taxon>Caulobacterales</taxon>
        <taxon>Caulobacteraceae</taxon>
        <taxon>Brevundimonas</taxon>
    </lineage>
</organism>
<name>A0ABQ5T963_9CAUL</name>
<keyword evidence="6 11" id="KW-0812">Transmembrane</keyword>
<reference evidence="13" key="1">
    <citation type="journal article" date="2014" name="Int. J. Syst. Evol. Microbiol.">
        <title>Complete genome of a new Firmicutes species belonging to the dominant human colonic microbiota ('Ruminococcus bicirculans') reveals two chromosomes and a selective capacity to utilize plant glucans.</title>
        <authorList>
            <consortium name="NISC Comparative Sequencing Program"/>
            <person name="Wegmann U."/>
            <person name="Louis P."/>
            <person name="Goesmann A."/>
            <person name="Henrissat B."/>
            <person name="Duncan S.H."/>
            <person name="Flint H.J."/>
        </authorList>
    </citation>
    <scope>NUCLEOTIDE SEQUENCE</scope>
    <source>
        <strain evidence="13">VKM B-1499</strain>
    </source>
</reference>
<evidence type="ECO:0000256" key="3">
    <source>
        <dbReference type="ARBA" id="ARBA00022448"/>
    </source>
</evidence>
<feature type="domain" description="ABC transmembrane type-2" evidence="12">
    <location>
        <begin position="29"/>
        <end position="250"/>
    </location>
</feature>
<dbReference type="PANTHER" id="PTHR30413">
    <property type="entry name" value="INNER MEMBRANE TRANSPORT PERMEASE"/>
    <property type="match status" value="1"/>
</dbReference>
<keyword evidence="5" id="KW-0762">Sugar transport</keyword>
<comment type="caution">
    <text evidence="13">The sequence shown here is derived from an EMBL/GenBank/DDBJ whole genome shotgun (WGS) entry which is preliminary data.</text>
</comment>
<dbReference type="InterPro" id="IPR013525">
    <property type="entry name" value="ABC2_TM"/>
</dbReference>